<dbReference type="Proteomes" id="UP001597469">
    <property type="component" value="Unassembled WGS sequence"/>
</dbReference>
<keyword evidence="3" id="KW-1185">Reference proteome</keyword>
<accession>A0ABW5LZ05</accession>
<evidence type="ECO:0000313" key="2">
    <source>
        <dbReference type="EMBL" id="MFD2570018.1"/>
    </source>
</evidence>
<gene>
    <name evidence="2" type="ORF">ACFSUS_05190</name>
</gene>
<evidence type="ECO:0000313" key="3">
    <source>
        <dbReference type="Proteomes" id="UP001597469"/>
    </source>
</evidence>
<dbReference type="EMBL" id="JBHULN010000002">
    <property type="protein sequence ID" value="MFD2570018.1"/>
    <property type="molecule type" value="Genomic_DNA"/>
</dbReference>
<dbReference type="Gene3D" id="2.40.128.520">
    <property type="match status" value="1"/>
</dbReference>
<proteinExistence type="predicted"/>
<evidence type="ECO:0000259" key="1">
    <source>
        <dbReference type="Pfam" id="PF09917"/>
    </source>
</evidence>
<reference evidence="3" key="1">
    <citation type="journal article" date="2019" name="Int. J. Syst. Evol. Microbiol.">
        <title>The Global Catalogue of Microorganisms (GCM) 10K type strain sequencing project: providing services to taxonomists for standard genome sequencing and annotation.</title>
        <authorList>
            <consortium name="The Broad Institute Genomics Platform"/>
            <consortium name="The Broad Institute Genome Sequencing Center for Infectious Disease"/>
            <person name="Wu L."/>
            <person name="Ma J."/>
        </authorList>
    </citation>
    <scope>NUCLEOTIDE SEQUENCE [LARGE SCALE GENOMIC DNA]</scope>
    <source>
        <strain evidence="3">KCTC 42805</strain>
    </source>
</reference>
<name>A0ABW5LZ05_9BACT</name>
<sequence>MTLLLNRSLVVAWSLFLLVLLPVSAKAPTDRTADQILGRWLFPGRGSSVEVYRAGDRYFGRIAEVSPAGKKEYGLTKNQLLFTDLMFDGSGWSGGQLIHPKTGNSFDVEIEMRDSRTLRAVVYKGWRLLHKEFVLTRQNPL</sequence>
<feature type="domain" description="DUF2147" evidence="1">
    <location>
        <begin position="38"/>
        <end position="137"/>
    </location>
</feature>
<dbReference type="RefSeq" id="WP_381520051.1">
    <property type="nucleotide sequence ID" value="NZ_JBHULN010000002.1"/>
</dbReference>
<protein>
    <submittedName>
        <fullName evidence="2">DUF2147 domain-containing protein</fullName>
    </submittedName>
</protein>
<dbReference type="Pfam" id="PF09917">
    <property type="entry name" value="DUF2147"/>
    <property type="match status" value="1"/>
</dbReference>
<dbReference type="InterPro" id="IPR019223">
    <property type="entry name" value="DUF2147"/>
</dbReference>
<comment type="caution">
    <text evidence="2">The sequence shown here is derived from an EMBL/GenBank/DDBJ whole genome shotgun (WGS) entry which is preliminary data.</text>
</comment>
<organism evidence="2 3">
    <name type="scientific">Spirosoma soli</name>
    <dbReference type="NCBI Taxonomy" id="1770529"/>
    <lineage>
        <taxon>Bacteria</taxon>
        <taxon>Pseudomonadati</taxon>
        <taxon>Bacteroidota</taxon>
        <taxon>Cytophagia</taxon>
        <taxon>Cytophagales</taxon>
        <taxon>Cytophagaceae</taxon>
        <taxon>Spirosoma</taxon>
    </lineage>
</organism>